<reference evidence="1" key="1">
    <citation type="submission" date="2014-08" db="EMBL/GenBank/DDBJ databases">
        <title>Fullgenome sequencing of Anoxybacillus sp.25 isolate from Garga hot-spring Russia.</title>
        <authorList>
            <person name="Rozanov A.S."/>
            <person name="Kotenko A.V."/>
            <person name="Malup T.K."/>
            <person name="Peltek S.E."/>
        </authorList>
    </citation>
    <scope>NUCLEOTIDE SEQUENCE [LARGE SCALE GENOMIC DNA]</scope>
    <source>
        <strain evidence="1">25</strain>
    </source>
</reference>
<proteinExistence type="predicted"/>
<organism evidence="1">
    <name type="scientific">Anoxybacillus flavithermus</name>
    <dbReference type="NCBI Taxonomy" id="33934"/>
    <lineage>
        <taxon>Bacteria</taxon>
        <taxon>Bacillati</taxon>
        <taxon>Bacillota</taxon>
        <taxon>Bacilli</taxon>
        <taxon>Bacillales</taxon>
        <taxon>Anoxybacillaceae</taxon>
        <taxon>Anoxybacillus</taxon>
    </lineage>
</organism>
<name>A0A094IZK8_9BACL</name>
<dbReference type="EMBL" id="JPZO01000016">
    <property type="protein sequence ID" value="KFZ32532.1"/>
    <property type="molecule type" value="Genomic_DNA"/>
</dbReference>
<accession>A0A094IZK8</accession>
<dbReference type="AlphaFoldDB" id="A0A094IZK8"/>
<protein>
    <submittedName>
        <fullName evidence="1">Uncharacterized protein</fullName>
    </submittedName>
</protein>
<comment type="caution">
    <text evidence="1">The sequence shown here is derived from an EMBL/GenBank/DDBJ whole genome shotgun (WGS) entry which is preliminary data.</text>
</comment>
<gene>
    <name evidence="1" type="ORF">JS44_03635</name>
</gene>
<sequence length="202" mass="22790">MPIIDIRTHGGKYAGIGGGIKSIQRGLSIVSYDKYTLDVTISNVDPNKCLVFAWCVSDTSYGQKYNAFQAYLTSATNLRLDRHSRPYDYNVSYSFYEVAVSWMVIEFTNVKSKQEGVVSIVPSATLDAGAYHYQNVYISSVNPSKCIVALTYKSTEEYGNNAGTYWSAMNGIYLLNNTTLQILVSNAQNYTQYYRWQVLEFN</sequence>
<evidence type="ECO:0000313" key="1">
    <source>
        <dbReference type="EMBL" id="KFZ32532.1"/>
    </source>
</evidence>